<proteinExistence type="inferred from homology"/>
<reference evidence="11 12" key="1">
    <citation type="journal article" date="2022" name="Nat. Plants">
        <title>Genomes of leafy and leafless Platanthera orchids illuminate the evolution of mycoheterotrophy.</title>
        <authorList>
            <person name="Li M.H."/>
            <person name="Liu K.W."/>
            <person name="Li Z."/>
            <person name="Lu H.C."/>
            <person name="Ye Q.L."/>
            <person name="Zhang D."/>
            <person name="Wang J.Y."/>
            <person name="Li Y.F."/>
            <person name="Zhong Z.M."/>
            <person name="Liu X."/>
            <person name="Yu X."/>
            <person name="Liu D.K."/>
            <person name="Tu X.D."/>
            <person name="Liu B."/>
            <person name="Hao Y."/>
            <person name="Liao X.Y."/>
            <person name="Jiang Y.T."/>
            <person name="Sun W.H."/>
            <person name="Chen J."/>
            <person name="Chen Y.Q."/>
            <person name="Ai Y."/>
            <person name="Zhai J.W."/>
            <person name="Wu S.S."/>
            <person name="Zhou Z."/>
            <person name="Hsiao Y.Y."/>
            <person name="Wu W.L."/>
            <person name="Chen Y.Y."/>
            <person name="Lin Y.F."/>
            <person name="Hsu J.L."/>
            <person name="Li C.Y."/>
            <person name="Wang Z.W."/>
            <person name="Zhao X."/>
            <person name="Zhong W.Y."/>
            <person name="Ma X.K."/>
            <person name="Ma L."/>
            <person name="Huang J."/>
            <person name="Chen G.Z."/>
            <person name="Huang M.Z."/>
            <person name="Huang L."/>
            <person name="Peng D.H."/>
            <person name="Luo Y.B."/>
            <person name="Zou S.Q."/>
            <person name="Chen S.P."/>
            <person name="Lan S."/>
            <person name="Tsai W.C."/>
            <person name="Van de Peer Y."/>
            <person name="Liu Z.J."/>
        </authorList>
    </citation>
    <scope>NUCLEOTIDE SEQUENCE [LARGE SCALE GENOMIC DNA]</scope>
    <source>
        <strain evidence="11">Lor288</strain>
    </source>
</reference>
<dbReference type="Gene3D" id="1.50.10.10">
    <property type="match status" value="1"/>
</dbReference>
<keyword evidence="3 8" id="KW-0378">Hydrolase</keyword>
<evidence type="ECO:0000256" key="1">
    <source>
        <dbReference type="ARBA" id="ARBA00000966"/>
    </source>
</evidence>
<dbReference type="InterPro" id="IPR018221">
    <property type="entry name" value="Glyco_hydro_9_His_AS"/>
</dbReference>
<keyword evidence="6 8" id="KW-0326">Glycosidase</keyword>
<evidence type="ECO:0000256" key="2">
    <source>
        <dbReference type="ARBA" id="ARBA00007072"/>
    </source>
</evidence>
<dbReference type="EC" id="3.2.1.4" evidence="9"/>
<keyword evidence="5 8" id="KW-0119">Carbohydrate metabolism</keyword>
<evidence type="ECO:0000256" key="8">
    <source>
        <dbReference type="PROSITE-ProRule" id="PRU10059"/>
    </source>
</evidence>
<keyword evidence="4 9" id="KW-0136">Cellulose degradation</keyword>
<evidence type="ECO:0000256" key="4">
    <source>
        <dbReference type="ARBA" id="ARBA00023001"/>
    </source>
</evidence>
<dbReference type="Pfam" id="PF00759">
    <property type="entry name" value="Glyco_hydro_9"/>
    <property type="match status" value="1"/>
</dbReference>
<dbReference type="PROSITE" id="PS00592">
    <property type="entry name" value="GH9_2"/>
    <property type="match status" value="1"/>
</dbReference>
<comment type="similarity">
    <text evidence="2 8 9">Belongs to the glycosyl hydrolase 9 (cellulase E) family.</text>
</comment>
<dbReference type="SUPFAM" id="SSF48208">
    <property type="entry name" value="Six-hairpin glycosidases"/>
    <property type="match status" value="1"/>
</dbReference>
<dbReference type="Proteomes" id="UP001412067">
    <property type="component" value="Unassembled WGS sequence"/>
</dbReference>
<accession>A0ABR2LLJ6</accession>
<evidence type="ECO:0000256" key="3">
    <source>
        <dbReference type="ARBA" id="ARBA00022801"/>
    </source>
</evidence>
<keyword evidence="12" id="KW-1185">Reference proteome</keyword>
<comment type="caution">
    <text evidence="11">The sequence shown here is derived from an EMBL/GenBank/DDBJ whole genome shotgun (WGS) entry which is preliminary data.</text>
</comment>
<keyword evidence="7 8" id="KW-0624">Polysaccharide degradation</keyword>
<gene>
    <name evidence="11" type="ORF">KSP40_PGU002309</name>
</gene>
<protein>
    <recommendedName>
        <fullName evidence="9">Endoglucanase</fullName>
        <ecNumber evidence="9">3.2.1.4</ecNumber>
    </recommendedName>
</protein>
<dbReference type="InterPro" id="IPR001701">
    <property type="entry name" value="Glyco_hydro_9"/>
</dbReference>
<evidence type="ECO:0000313" key="12">
    <source>
        <dbReference type="Proteomes" id="UP001412067"/>
    </source>
</evidence>
<comment type="catalytic activity">
    <reaction evidence="1 9">
        <text>Endohydrolysis of (1-&gt;4)-beta-D-glucosidic linkages in cellulose, lichenin and cereal beta-D-glucans.</text>
        <dbReference type="EC" id="3.2.1.4"/>
    </reaction>
</comment>
<feature type="domain" description="Glycoside hydrolase family 9" evidence="10">
    <location>
        <begin position="51"/>
        <end position="131"/>
    </location>
</feature>
<organism evidence="11 12">
    <name type="scientific">Platanthera guangdongensis</name>
    <dbReference type="NCBI Taxonomy" id="2320717"/>
    <lineage>
        <taxon>Eukaryota</taxon>
        <taxon>Viridiplantae</taxon>
        <taxon>Streptophyta</taxon>
        <taxon>Embryophyta</taxon>
        <taxon>Tracheophyta</taxon>
        <taxon>Spermatophyta</taxon>
        <taxon>Magnoliopsida</taxon>
        <taxon>Liliopsida</taxon>
        <taxon>Asparagales</taxon>
        <taxon>Orchidaceae</taxon>
        <taxon>Orchidoideae</taxon>
        <taxon>Orchideae</taxon>
        <taxon>Orchidinae</taxon>
        <taxon>Platanthera</taxon>
    </lineage>
</organism>
<name>A0ABR2LLJ6_9ASPA</name>
<evidence type="ECO:0000256" key="5">
    <source>
        <dbReference type="ARBA" id="ARBA00023277"/>
    </source>
</evidence>
<evidence type="ECO:0000259" key="10">
    <source>
        <dbReference type="Pfam" id="PF00759"/>
    </source>
</evidence>
<dbReference type="InterPro" id="IPR008928">
    <property type="entry name" value="6-hairpin_glycosidase_sf"/>
</dbReference>
<dbReference type="InterPro" id="IPR012341">
    <property type="entry name" value="6hp_glycosidase-like_sf"/>
</dbReference>
<feature type="active site" evidence="8">
    <location>
        <position position="120"/>
    </location>
</feature>
<evidence type="ECO:0000256" key="9">
    <source>
        <dbReference type="RuleBase" id="RU361166"/>
    </source>
</evidence>
<evidence type="ECO:0000256" key="6">
    <source>
        <dbReference type="ARBA" id="ARBA00023295"/>
    </source>
</evidence>
<dbReference type="PANTHER" id="PTHR22298">
    <property type="entry name" value="ENDO-1,4-BETA-GLUCANASE"/>
    <property type="match status" value="1"/>
</dbReference>
<sequence>MSKCGQVFELRVEFVERALRSTNFELTSSSGFFRCEGSNRLPGPPAKSPGNQSSAASFLLTVFSDYLQSFGQNMQCSSGSAAPSELFNFAKSQVDYILGDNPRGTSYMVGYGSTYPEQVHHRTSSIVSIKVNDNFVSCRGGYATWFNQGESLGS</sequence>
<evidence type="ECO:0000313" key="11">
    <source>
        <dbReference type="EMBL" id="KAK8943899.1"/>
    </source>
</evidence>
<evidence type="ECO:0000256" key="7">
    <source>
        <dbReference type="ARBA" id="ARBA00023326"/>
    </source>
</evidence>
<dbReference type="EMBL" id="JBBWWR010000018">
    <property type="protein sequence ID" value="KAK8943899.1"/>
    <property type="molecule type" value="Genomic_DNA"/>
</dbReference>